<comment type="caution">
    <text evidence="1">The sequence shown here is derived from an EMBL/GenBank/DDBJ whole genome shotgun (WGS) entry which is preliminary data.</text>
</comment>
<name>A0A4Z0PAD7_9BACT</name>
<dbReference type="OrthoDB" id="7062823at2"/>
<organism evidence="1 2">
    <name type="scientific">Hymenobacter fodinae</name>
    <dbReference type="NCBI Taxonomy" id="2510796"/>
    <lineage>
        <taxon>Bacteria</taxon>
        <taxon>Pseudomonadati</taxon>
        <taxon>Bacteroidota</taxon>
        <taxon>Cytophagia</taxon>
        <taxon>Cytophagales</taxon>
        <taxon>Hymenobacteraceae</taxon>
        <taxon>Hymenobacter</taxon>
    </lineage>
</organism>
<evidence type="ECO:0000313" key="1">
    <source>
        <dbReference type="EMBL" id="TGE09606.1"/>
    </source>
</evidence>
<evidence type="ECO:0000313" key="2">
    <source>
        <dbReference type="Proteomes" id="UP000298337"/>
    </source>
</evidence>
<dbReference type="Proteomes" id="UP000298337">
    <property type="component" value="Unassembled WGS sequence"/>
</dbReference>
<accession>A0A4Z0PAD7</accession>
<gene>
    <name evidence="1" type="ORF">EU556_01875</name>
</gene>
<dbReference type="AlphaFoldDB" id="A0A4Z0PAD7"/>
<keyword evidence="2" id="KW-1185">Reference proteome</keyword>
<proteinExistence type="predicted"/>
<reference evidence="1 2" key="1">
    <citation type="submission" date="2019-04" db="EMBL/GenBank/DDBJ databases">
        <authorList>
            <person name="Feng G."/>
            <person name="Zhang J."/>
            <person name="Zhu H."/>
        </authorList>
    </citation>
    <scope>NUCLEOTIDE SEQUENCE [LARGE SCALE GENOMIC DNA]</scope>
    <source>
        <strain evidence="1 2">92R-1</strain>
    </source>
</reference>
<protein>
    <submittedName>
        <fullName evidence="1">Uncharacterized protein</fullName>
    </submittedName>
</protein>
<dbReference type="RefSeq" id="WP_135430445.1">
    <property type="nucleotide sequence ID" value="NZ_SRLA01000001.1"/>
</dbReference>
<sequence length="90" mass="10457">MRQADLPERWKTKLRDYLTAIGGNYETLSAPDFPADNVVRILFEDDSKIEFYYAFVIEAPEYKEVAVFTEHCGHHLFQLSDGITLTIEKQ</sequence>
<dbReference type="EMBL" id="SRLA01000001">
    <property type="protein sequence ID" value="TGE09606.1"/>
    <property type="molecule type" value="Genomic_DNA"/>
</dbReference>